<name>A0A2W7N0T7_9RHOB</name>
<dbReference type="EMBL" id="QKZL01000016">
    <property type="protein sequence ID" value="PZX13748.1"/>
    <property type="molecule type" value="Genomic_DNA"/>
</dbReference>
<gene>
    <name evidence="3" type="ORF">LX81_03082</name>
</gene>
<dbReference type="SUPFAM" id="SSF51735">
    <property type="entry name" value="NAD(P)-binding Rossmann-fold domains"/>
    <property type="match status" value="1"/>
</dbReference>
<keyword evidence="4" id="KW-1185">Reference proteome</keyword>
<dbReference type="OrthoDB" id="517007at2"/>
<dbReference type="InterPro" id="IPR002347">
    <property type="entry name" value="SDR_fam"/>
</dbReference>
<dbReference type="PANTHER" id="PTHR42760">
    <property type="entry name" value="SHORT-CHAIN DEHYDROGENASES/REDUCTASES FAMILY MEMBER"/>
    <property type="match status" value="1"/>
</dbReference>
<dbReference type="InterPro" id="IPR020904">
    <property type="entry name" value="Sc_DH/Rdtase_CS"/>
</dbReference>
<dbReference type="FunFam" id="3.40.50.720:FF:000240">
    <property type="entry name" value="SDR family oxidoreductase"/>
    <property type="match status" value="1"/>
</dbReference>
<dbReference type="InterPro" id="IPR036291">
    <property type="entry name" value="NAD(P)-bd_dom_sf"/>
</dbReference>
<dbReference type="Gene3D" id="3.40.50.720">
    <property type="entry name" value="NAD(P)-binding Rossmann-like Domain"/>
    <property type="match status" value="1"/>
</dbReference>
<dbReference type="GO" id="GO:0005975">
    <property type="term" value="P:carbohydrate metabolic process"/>
    <property type="evidence" value="ECO:0007669"/>
    <property type="project" value="UniProtKB-ARBA"/>
</dbReference>
<accession>A0A2W7N0T7</accession>
<organism evidence="3 4">
    <name type="scientific">Palleronia aestuarii</name>
    <dbReference type="NCBI Taxonomy" id="568105"/>
    <lineage>
        <taxon>Bacteria</taxon>
        <taxon>Pseudomonadati</taxon>
        <taxon>Pseudomonadota</taxon>
        <taxon>Alphaproteobacteria</taxon>
        <taxon>Rhodobacterales</taxon>
        <taxon>Roseobacteraceae</taxon>
        <taxon>Palleronia</taxon>
    </lineage>
</organism>
<sequence>MYFEKFDLKGRRAVVTGGAQGIGAACAAALAEAGAHVVIADIDEAGATVRAQSLREDGRSAEGRRLDVTNSAEIEALAESLEADGPIDILVNNAGIVNTNMPAEKCDDDQWRRHMAVNLDGVFYCARSFGQRMLERGSGVIVNMGSMSGIIVNTPQEQCHYNASKAGVHHLTKSLAAEWASRGVRVNAVAPTVIETELVARSLREVPDMKARWLDLTPMGRLGRPDEIASVVHFLACDASSLMTGAIVSADAGYTCW</sequence>
<dbReference type="Pfam" id="PF13561">
    <property type="entry name" value="adh_short_C2"/>
    <property type="match status" value="1"/>
</dbReference>
<evidence type="ECO:0000256" key="1">
    <source>
        <dbReference type="ARBA" id="ARBA00006484"/>
    </source>
</evidence>
<dbReference type="GO" id="GO:0016616">
    <property type="term" value="F:oxidoreductase activity, acting on the CH-OH group of donors, NAD or NADP as acceptor"/>
    <property type="evidence" value="ECO:0007669"/>
    <property type="project" value="TreeGrafter"/>
</dbReference>
<evidence type="ECO:0000256" key="2">
    <source>
        <dbReference type="ARBA" id="ARBA00023002"/>
    </source>
</evidence>
<dbReference type="AlphaFoldDB" id="A0A2W7N0T7"/>
<comment type="caution">
    <text evidence="3">The sequence shown here is derived from an EMBL/GenBank/DDBJ whole genome shotgun (WGS) entry which is preliminary data.</text>
</comment>
<dbReference type="PROSITE" id="PS51257">
    <property type="entry name" value="PROKAR_LIPOPROTEIN"/>
    <property type="match status" value="1"/>
</dbReference>
<proteinExistence type="inferred from homology"/>
<dbReference type="PRINTS" id="PR00080">
    <property type="entry name" value="SDRFAMILY"/>
</dbReference>
<dbReference type="PRINTS" id="PR00081">
    <property type="entry name" value="GDHRDH"/>
</dbReference>
<keyword evidence="2" id="KW-0560">Oxidoreductase</keyword>
<dbReference type="PANTHER" id="PTHR42760:SF115">
    <property type="entry name" value="3-OXOACYL-[ACYL-CARRIER-PROTEIN] REDUCTASE FABG"/>
    <property type="match status" value="1"/>
</dbReference>
<dbReference type="PROSITE" id="PS00061">
    <property type="entry name" value="ADH_SHORT"/>
    <property type="match status" value="1"/>
</dbReference>
<dbReference type="RefSeq" id="WP_111538167.1">
    <property type="nucleotide sequence ID" value="NZ_QKZL01000016.1"/>
</dbReference>
<protein>
    <submittedName>
        <fullName evidence="3">NAD(P)-dependent dehydrogenase (Short-subunit alcohol dehydrogenase family)</fullName>
    </submittedName>
</protein>
<dbReference type="Proteomes" id="UP000248916">
    <property type="component" value="Unassembled WGS sequence"/>
</dbReference>
<evidence type="ECO:0000313" key="4">
    <source>
        <dbReference type="Proteomes" id="UP000248916"/>
    </source>
</evidence>
<evidence type="ECO:0000313" key="3">
    <source>
        <dbReference type="EMBL" id="PZX13748.1"/>
    </source>
</evidence>
<reference evidence="3 4" key="1">
    <citation type="submission" date="2018-06" db="EMBL/GenBank/DDBJ databases">
        <title>Genomic Encyclopedia of Archaeal and Bacterial Type Strains, Phase II (KMG-II): from individual species to whole genera.</title>
        <authorList>
            <person name="Goeker M."/>
        </authorList>
    </citation>
    <scope>NUCLEOTIDE SEQUENCE [LARGE SCALE GENOMIC DNA]</scope>
    <source>
        <strain evidence="3 4">DSM 22009</strain>
    </source>
</reference>
<comment type="similarity">
    <text evidence="1">Belongs to the short-chain dehydrogenases/reductases (SDR) family.</text>
</comment>
<dbReference type="NCBIfam" id="NF005559">
    <property type="entry name" value="PRK07231.1"/>
    <property type="match status" value="1"/>
</dbReference>